<keyword evidence="2" id="KW-0813">Transport</keyword>
<dbReference type="PROSITE" id="PS50893">
    <property type="entry name" value="ABC_TRANSPORTER_2"/>
    <property type="match status" value="1"/>
</dbReference>
<evidence type="ECO:0000259" key="5">
    <source>
        <dbReference type="PROSITE" id="PS50893"/>
    </source>
</evidence>
<evidence type="ECO:0000256" key="1">
    <source>
        <dbReference type="ARBA" id="ARBA00005417"/>
    </source>
</evidence>
<dbReference type="GO" id="GO:0005524">
    <property type="term" value="F:ATP binding"/>
    <property type="evidence" value="ECO:0007669"/>
    <property type="project" value="UniProtKB-KW"/>
</dbReference>
<dbReference type="PANTHER" id="PTHR42734">
    <property type="entry name" value="METAL TRANSPORT SYSTEM ATP-BINDING PROTEIN TM_0124-RELATED"/>
    <property type="match status" value="1"/>
</dbReference>
<evidence type="ECO:0000313" key="6">
    <source>
        <dbReference type="EMBL" id="KAB1645343.1"/>
    </source>
</evidence>
<dbReference type="AlphaFoldDB" id="A0A7J5BGC4"/>
<proteinExistence type="inferred from homology"/>
<evidence type="ECO:0000313" key="7">
    <source>
        <dbReference type="Proteomes" id="UP000433493"/>
    </source>
</evidence>
<feature type="domain" description="ABC transporter" evidence="5">
    <location>
        <begin position="7"/>
        <end position="240"/>
    </location>
</feature>
<comment type="caution">
    <text evidence="6">The sequence shown here is derived from an EMBL/GenBank/DDBJ whole genome shotgun (WGS) entry which is preliminary data.</text>
</comment>
<dbReference type="SUPFAM" id="SSF52540">
    <property type="entry name" value="P-loop containing nucleoside triphosphate hydrolases"/>
    <property type="match status" value="1"/>
</dbReference>
<dbReference type="PANTHER" id="PTHR42734:SF5">
    <property type="entry name" value="IRON TRANSPORT SYSTEM ATP-BINDING PROTEIN HI_0361-RELATED"/>
    <property type="match status" value="1"/>
</dbReference>
<organism evidence="6 7">
    <name type="scientific">Gulosibacter chungangensis</name>
    <dbReference type="NCBI Taxonomy" id="979746"/>
    <lineage>
        <taxon>Bacteria</taxon>
        <taxon>Bacillati</taxon>
        <taxon>Actinomycetota</taxon>
        <taxon>Actinomycetes</taxon>
        <taxon>Micrococcales</taxon>
        <taxon>Microbacteriaceae</taxon>
        <taxon>Gulosibacter</taxon>
    </lineage>
</organism>
<sequence>MTPQPLAEYRDVTLSYDGHTPASADLNLQIREGEALALVGPNASGKSTLLKSMVGLVDPIGGWMQVLGTSGRRAAREIGYMPQTDEIDPEFPISLRQVVTMGRFRKLGPLRWPGKTDRQTVDAALERVNLTEHAHKRFGDLSGGQQQRGLLARALVTNPKLLLLDEPFNGLDTTSRQQLMQTLRELREEGVGIAVSTHDLELAHQVCSHVLLINRRQIAFGPIHETLIPEHVTATFGESAGHFDTHDDLIAHPHPVPAPERTGL</sequence>
<dbReference type="GO" id="GO:0016887">
    <property type="term" value="F:ATP hydrolysis activity"/>
    <property type="evidence" value="ECO:0007669"/>
    <property type="project" value="InterPro"/>
</dbReference>
<evidence type="ECO:0000256" key="3">
    <source>
        <dbReference type="ARBA" id="ARBA00022741"/>
    </source>
</evidence>
<evidence type="ECO:0000256" key="2">
    <source>
        <dbReference type="ARBA" id="ARBA00022448"/>
    </source>
</evidence>
<reference evidence="6 7" key="1">
    <citation type="submission" date="2019-09" db="EMBL/GenBank/DDBJ databases">
        <title>Phylogeny of genus Pseudoclavibacter and closely related genus.</title>
        <authorList>
            <person name="Li Y."/>
        </authorList>
    </citation>
    <scope>NUCLEOTIDE SEQUENCE [LARGE SCALE GENOMIC DNA]</scope>
    <source>
        <strain evidence="6 7">KCTC 13959</strain>
    </source>
</reference>
<accession>A0A7J5BGC4</accession>
<dbReference type="OrthoDB" id="5296765at2"/>
<evidence type="ECO:0000256" key="4">
    <source>
        <dbReference type="ARBA" id="ARBA00022840"/>
    </source>
</evidence>
<name>A0A7J5BGC4_9MICO</name>
<dbReference type="CDD" id="cd03235">
    <property type="entry name" value="ABC_Metallic_Cations"/>
    <property type="match status" value="1"/>
</dbReference>
<dbReference type="InterPro" id="IPR003593">
    <property type="entry name" value="AAA+_ATPase"/>
</dbReference>
<dbReference type="Gene3D" id="3.40.50.300">
    <property type="entry name" value="P-loop containing nucleotide triphosphate hydrolases"/>
    <property type="match status" value="1"/>
</dbReference>
<comment type="similarity">
    <text evidence="1">Belongs to the ABC transporter superfamily.</text>
</comment>
<dbReference type="EMBL" id="WBKB01000001">
    <property type="protein sequence ID" value="KAB1645343.1"/>
    <property type="molecule type" value="Genomic_DNA"/>
</dbReference>
<protein>
    <submittedName>
        <fullName evidence="6">ABC transporter ATP-binding protein</fullName>
    </submittedName>
</protein>
<keyword evidence="4 6" id="KW-0067">ATP-binding</keyword>
<dbReference type="Pfam" id="PF00005">
    <property type="entry name" value="ABC_tran"/>
    <property type="match status" value="1"/>
</dbReference>
<dbReference type="InterPro" id="IPR027417">
    <property type="entry name" value="P-loop_NTPase"/>
</dbReference>
<keyword evidence="3" id="KW-0547">Nucleotide-binding</keyword>
<gene>
    <name evidence="6" type="ORF">F8O05_02595</name>
</gene>
<dbReference type="InterPro" id="IPR050153">
    <property type="entry name" value="Metal_Ion_Import_ABC"/>
</dbReference>
<dbReference type="InterPro" id="IPR003439">
    <property type="entry name" value="ABC_transporter-like_ATP-bd"/>
</dbReference>
<dbReference type="Proteomes" id="UP000433493">
    <property type="component" value="Unassembled WGS sequence"/>
</dbReference>
<dbReference type="SMART" id="SM00382">
    <property type="entry name" value="AAA"/>
    <property type="match status" value="1"/>
</dbReference>
<keyword evidence="7" id="KW-1185">Reference proteome</keyword>